<evidence type="ECO:0000256" key="3">
    <source>
        <dbReference type="ARBA" id="ARBA00022833"/>
    </source>
</evidence>
<feature type="domain" description="B30.2/SPRY" evidence="5">
    <location>
        <begin position="90"/>
        <end position="276"/>
    </location>
</feature>
<evidence type="ECO:0000259" key="5">
    <source>
        <dbReference type="PROSITE" id="PS50188"/>
    </source>
</evidence>
<name>A0AAE0LF33_9CHLO</name>
<keyword evidence="7" id="KW-1185">Reference proteome</keyword>
<organism evidence="6 7">
    <name type="scientific">Cymbomonas tetramitiformis</name>
    <dbReference type="NCBI Taxonomy" id="36881"/>
    <lineage>
        <taxon>Eukaryota</taxon>
        <taxon>Viridiplantae</taxon>
        <taxon>Chlorophyta</taxon>
        <taxon>Pyramimonadophyceae</taxon>
        <taxon>Pyramimonadales</taxon>
        <taxon>Pyramimonadaceae</taxon>
        <taxon>Cymbomonas</taxon>
    </lineage>
</organism>
<accession>A0AAE0LF33</accession>
<dbReference type="InterPro" id="IPR013320">
    <property type="entry name" value="ConA-like_dom_sf"/>
</dbReference>
<dbReference type="GO" id="GO:0008270">
    <property type="term" value="F:zinc ion binding"/>
    <property type="evidence" value="ECO:0007669"/>
    <property type="project" value="UniProtKB-KW"/>
</dbReference>
<proteinExistence type="predicted"/>
<keyword evidence="2" id="KW-0863">Zinc-finger</keyword>
<evidence type="ECO:0000313" key="6">
    <source>
        <dbReference type="EMBL" id="KAK3282797.1"/>
    </source>
</evidence>
<dbReference type="AlphaFoldDB" id="A0AAE0LF33"/>
<dbReference type="InterPro" id="IPR045129">
    <property type="entry name" value="RNF123/RKP/RSPRY1"/>
</dbReference>
<feature type="region of interest" description="Disordered" evidence="4">
    <location>
        <begin position="503"/>
        <end position="537"/>
    </location>
</feature>
<dbReference type="PANTHER" id="PTHR13363">
    <property type="entry name" value="RING FINGER AND SRY DOMAIN-CONTAINING"/>
    <property type="match status" value="1"/>
</dbReference>
<dbReference type="SMART" id="SM00449">
    <property type="entry name" value="SPRY"/>
    <property type="match status" value="1"/>
</dbReference>
<dbReference type="InterPro" id="IPR001870">
    <property type="entry name" value="B30.2/SPRY"/>
</dbReference>
<dbReference type="Pfam" id="PF00622">
    <property type="entry name" value="SPRY"/>
    <property type="match status" value="1"/>
</dbReference>
<dbReference type="Proteomes" id="UP001190700">
    <property type="component" value="Unassembled WGS sequence"/>
</dbReference>
<dbReference type="Gene3D" id="2.60.120.920">
    <property type="match status" value="1"/>
</dbReference>
<keyword evidence="1" id="KW-0479">Metal-binding</keyword>
<evidence type="ECO:0000313" key="7">
    <source>
        <dbReference type="Proteomes" id="UP001190700"/>
    </source>
</evidence>
<evidence type="ECO:0000256" key="2">
    <source>
        <dbReference type="ARBA" id="ARBA00022771"/>
    </source>
</evidence>
<evidence type="ECO:0000256" key="1">
    <source>
        <dbReference type="ARBA" id="ARBA00022723"/>
    </source>
</evidence>
<feature type="compositionally biased region" description="Low complexity" evidence="4">
    <location>
        <begin position="505"/>
        <end position="519"/>
    </location>
</feature>
<dbReference type="PANTHER" id="PTHR13363:SF5">
    <property type="entry name" value="E3 UBIQUITIN-PROTEIN LIGASE RNF123"/>
    <property type="match status" value="1"/>
</dbReference>
<dbReference type="SUPFAM" id="SSF49899">
    <property type="entry name" value="Concanavalin A-like lectins/glucanases"/>
    <property type="match status" value="1"/>
</dbReference>
<reference evidence="6 7" key="1">
    <citation type="journal article" date="2015" name="Genome Biol. Evol.">
        <title>Comparative Genomics of a Bacterivorous Green Alga Reveals Evolutionary Causalities and Consequences of Phago-Mixotrophic Mode of Nutrition.</title>
        <authorList>
            <person name="Burns J.A."/>
            <person name="Paasch A."/>
            <person name="Narechania A."/>
            <person name="Kim E."/>
        </authorList>
    </citation>
    <scope>NUCLEOTIDE SEQUENCE [LARGE SCALE GENOMIC DNA]</scope>
    <source>
        <strain evidence="6 7">PLY_AMNH</strain>
    </source>
</reference>
<evidence type="ECO:0000256" key="4">
    <source>
        <dbReference type="SAM" id="MobiDB-lite"/>
    </source>
</evidence>
<dbReference type="InterPro" id="IPR003877">
    <property type="entry name" value="SPRY_dom"/>
</dbReference>
<comment type="caution">
    <text evidence="6">The sequence shown here is derived from an EMBL/GenBank/DDBJ whole genome shotgun (WGS) entry which is preliminary data.</text>
</comment>
<dbReference type="InterPro" id="IPR043136">
    <property type="entry name" value="B30.2/SPRY_sf"/>
</dbReference>
<sequence>MGLAAGDKGKVSPSGGQHGLAILLEENEDPSLNSVLTAYGYGGGADLDKQLRYILELGPTKKPLVTKESQIHFSNVQEALNEQLQGLEADPADEEGEYAEAAGRLGPSVVVMDRQNASGEIKFSDNNLSLDSQSNFTSCRANVCVYRGKWMFEATLVTAGIQQLGWATMNCPFTNEEGVGDAPDSYAYDGKRVKKWNVTRQPYGQSWVAGDVIGCCLDMESGEITFHRNGVSLGVAFSSVRRYSGDVRPVGLAYFPAISLSHAPPTARTQSSYLLGCLKRLVRLASGTEGKTSASRNCPGSADSLRAEQRAWFSEDDYTLLAASVVQHLGPNINTEYLVHSTLVPSLLDLHQSGDLNQPTAVHRCISLLLLLLEPHELQAGLPGVFDVLARRCSVSHVVPPSATQSSAHVHLALAIELAQEREVLELWAASDGFHAQLEQFLTRKQPNTQDLAALLPVVWWHGSTDELCSEEKMKSATLAVHTAVNKFEELQAKLCETLLRFQPRRSPTSQSPTSEPSSGAPTLDLTGDPAATRGGT</sequence>
<dbReference type="GO" id="GO:0051603">
    <property type="term" value="P:proteolysis involved in protein catabolic process"/>
    <property type="evidence" value="ECO:0007669"/>
    <property type="project" value="TreeGrafter"/>
</dbReference>
<keyword evidence="3" id="KW-0862">Zinc</keyword>
<protein>
    <recommendedName>
        <fullName evidence="5">B30.2/SPRY domain-containing protein</fullName>
    </recommendedName>
</protein>
<dbReference type="PROSITE" id="PS50188">
    <property type="entry name" value="B302_SPRY"/>
    <property type="match status" value="1"/>
</dbReference>
<dbReference type="GO" id="GO:0005737">
    <property type="term" value="C:cytoplasm"/>
    <property type="evidence" value="ECO:0007669"/>
    <property type="project" value="TreeGrafter"/>
</dbReference>
<dbReference type="GO" id="GO:0004842">
    <property type="term" value="F:ubiquitin-protein transferase activity"/>
    <property type="evidence" value="ECO:0007669"/>
    <property type="project" value="InterPro"/>
</dbReference>
<gene>
    <name evidence="6" type="ORF">CYMTET_9481</name>
</gene>
<dbReference type="EMBL" id="LGRX02003154">
    <property type="protein sequence ID" value="KAK3282797.1"/>
    <property type="molecule type" value="Genomic_DNA"/>
</dbReference>